<dbReference type="PANTHER" id="PTHR37767">
    <property type="entry name" value="HYDROXYPROLINE-RICH GLYCOPROTEIN FAMILY PROTEIN"/>
    <property type="match status" value="1"/>
</dbReference>
<feature type="compositionally biased region" description="Polar residues" evidence="1">
    <location>
        <begin position="204"/>
        <end position="217"/>
    </location>
</feature>
<evidence type="ECO:0008006" key="4">
    <source>
        <dbReference type="Google" id="ProtNLM"/>
    </source>
</evidence>
<dbReference type="EMBL" id="OU503048">
    <property type="protein sequence ID" value="CAI9774994.1"/>
    <property type="molecule type" value="Genomic_DNA"/>
</dbReference>
<organism evidence="2 3">
    <name type="scientific">Fraxinus pennsylvanica</name>
    <dbReference type="NCBI Taxonomy" id="56036"/>
    <lineage>
        <taxon>Eukaryota</taxon>
        <taxon>Viridiplantae</taxon>
        <taxon>Streptophyta</taxon>
        <taxon>Embryophyta</taxon>
        <taxon>Tracheophyta</taxon>
        <taxon>Spermatophyta</taxon>
        <taxon>Magnoliopsida</taxon>
        <taxon>eudicotyledons</taxon>
        <taxon>Gunneridae</taxon>
        <taxon>Pentapetalae</taxon>
        <taxon>asterids</taxon>
        <taxon>lamiids</taxon>
        <taxon>Lamiales</taxon>
        <taxon>Oleaceae</taxon>
        <taxon>Oleeae</taxon>
        <taxon>Fraxinus</taxon>
    </lineage>
</organism>
<reference evidence="2" key="1">
    <citation type="submission" date="2023-05" db="EMBL/GenBank/DDBJ databases">
        <authorList>
            <person name="Huff M."/>
        </authorList>
    </citation>
    <scope>NUCLEOTIDE SEQUENCE</scope>
</reference>
<dbReference type="Proteomes" id="UP000834106">
    <property type="component" value="Chromosome 13"/>
</dbReference>
<feature type="compositionally biased region" description="Basic and acidic residues" evidence="1">
    <location>
        <begin position="53"/>
        <end position="66"/>
    </location>
</feature>
<dbReference type="AlphaFoldDB" id="A0AAD1ZSN8"/>
<accession>A0AAD1ZSN8</accession>
<name>A0AAD1ZSN8_9LAMI</name>
<dbReference type="InterPro" id="IPR007789">
    <property type="entry name" value="DUF688"/>
</dbReference>
<feature type="region of interest" description="Disordered" evidence="1">
    <location>
        <begin position="35"/>
        <end position="68"/>
    </location>
</feature>
<dbReference type="Pfam" id="PF05097">
    <property type="entry name" value="DUF688"/>
    <property type="match status" value="1"/>
</dbReference>
<feature type="region of interest" description="Disordered" evidence="1">
    <location>
        <begin position="95"/>
        <end position="146"/>
    </location>
</feature>
<gene>
    <name evidence="2" type="ORF">FPE_LOCUS22424</name>
</gene>
<dbReference type="PANTHER" id="PTHR37767:SF1">
    <property type="entry name" value="HYDROXYPROLINE-RICH GLYCOPROTEIN FAMILY PROTEIN"/>
    <property type="match status" value="1"/>
</dbReference>
<evidence type="ECO:0000256" key="1">
    <source>
        <dbReference type="SAM" id="MobiDB-lite"/>
    </source>
</evidence>
<feature type="region of interest" description="Disordered" evidence="1">
    <location>
        <begin position="248"/>
        <end position="268"/>
    </location>
</feature>
<feature type="region of interest" description="Disordered" evidence="1">
    <location>
        <begin position="197"/>
        <end position="217"/>
    </location>
</feature>
<protein>
    <recommendedName>
        <fullName evidence="4">Hydroxyproline-rich glycoprotein family protein</fullName>
    </recommendedName>
</protein>
<proteinExistence type="predicted"/>
<sequence>MAIKPSPPYYSNEKLGFYAVWICRQESHMEGLVPCKSSDRKRDRQPISVPFVWEEKPGTPKKDWKPTAHPIKPVALPVKLVASVPFGWEAKPGKPLPCFSQSPPESEPAPPQTMSIGFPSPPSYSDSQDEDWSGSEGNVEDKREGDQMLDSEIDTCSFVTGDSFSSALSLLANGLISSAALLSAVPEQQTSLTQKTINGGKIQTPGSPETDSSTRSYATGTTSLTGASFLEWLFPLLAPRTSLADNVGCSEKDTSPTADVQNIDLPRESNGSLVKRPLLTLGEMIMMSRRMSYKRKANKIRKQPSMELMKGNALGCCIFGAGNGISGLHWK</sequence>
<evidence type="ECO:0000313" key="2">
    <source>
        <dbReference type="EMBL" id="CAI9774994.1"/>
    </source>
</evidence>
<evidence type="ECO:0000313" key="3">
    <source>
        <dbReference type="Proteomes" id="UP000834106"/>
    </source>
</evidence>
<keyword evidence="3" id="KW-1185">Reference proteome</keyword>